<organism evidence="1 2">
    <name type="scientific">Adineta ricciae</name>
    <name type="common">Rotifer</name>
    <dbReference type="NCBI Taxonomy" id="249248"/>
    <lineage>
        <taxon>Eukaryota</taxon>
        <taxon>Metazoa</taxon>
        <taxon>Spiralia</taxon>
        <taxon>Gnathifera</taxon>
        <taxon>Rotifera</taxon>
        <taxon>Eurotatoria</taxon>
        <taxon>Bdelloidea</taxon>
        <taxon>Adinetida</taxon>
        <taxon>Adinetidae</taxon>
        <taxon>Adineta</taxon>
    </lineage>
</organism>
<name>A0A815A6Y7_ADIRI</name>
<sequence>MPVYVSSRRLYSDPFDTVGVRYVRRSPGRVITVRNPIKVIGVDASPLVKYRVSSRRIYHSSLQNCLIKR</sequence>
<protein>
    <submittedName>
        <fullName evidence="1">Uncharacterized protein</fullName>
    </submittedName>
</protein>
<dbReference type="AlphaFoldDB" id="A0A815A6Y7"/>
<comment type="caution">
    <text evidence="1">The sequence shown here is derived from an EMBL/GenBank/DDBJ whole genome shotgun (WGS) entry which is preliminary data.</text>
</comment>
<reference evidence="1" key="1">
    <citation type="submission" date="2021-02" db="EMBL/GenBank/DDBJ databases">
        <authorList>
            <person name="Nowell W R."/>
        </authorList>
    </citation>
    <scope>NUCLEOTIDE SEQUENCE</scope>
</reference>
<dbReference type="Proteomes" id="UP000663852">
    <property type="component" value="Unassembled WGS sequence"/>
</dbReference>
<gene>
    <name evidence="1" type="ORF">EDS130_LOCUS28090</name>
</gene>
<accession>A0A815A6Y7</accession>
<evidence type="ECO:0000313" key="1">
    <source>
        <dbReference type="EMBL" id="CAF1253138.1"/>
    </source>
</evidence>
<evidence type="ECO:0000313" key="2">
    <source>
        <dbReference type="Proteomes" id="UP000663852"/>
    </source>
</evidence>
<proteinExistence type="predicted"/>
<dbReference type="EMBL" id="CAJNOJ010000181">
    <property type="protein sequence ID" value="CAF1253138.1"/>
    <property type="molecule type" value="Genomic_DNA"/>
</dbReference>